<gene>
    <name evidence="2" type="ORF">Ahy_A09g042316</name>
</gene>
<reference evidence="2 3" key="1">
    <citation type="submission" date="2019-01" db="EMBL/GenBank/DDBJ databases">
        <title>Sequencing of cultivated peanut Arachis hypogaea provides insights into genome evolution and oil improvement.</title>
        <authorList>
            <person name="Chen X."/>
        </authorList>
    </citation>
    <scope>NUCLEOTIDE SEQUENCE [LARGE SCALE GENOMIC DNA]</scope>
    <source>
        <strain evidence="3">cv. Fuhuasheng</strain>
        <tissue evidence="2">Leaves</tissue>
    </source>
</reference>
<keyword evidence="1" id="KW-0472">Membrane</keyword>
<dbReference type="GO" id="GO:0010073">
    <property type="term" value="P:meristem maintenance"/>
    <property type="evidence" value="ECO:0007669"/>
    <property type="project" value="InterPro"/>
</dbReference>
<keyword evidence="1" id="KW-1133">Transmembrane helix</keyword>
<comment type="caution">
    <text evidence="2">The sequence shown here is derived from an EMBL/GenBank/DDBJ whole genome shotgun (WGS) entry which is preliminary data.</text>
</comment>
<dbReference type="PANTHER" id="PTHR46033">
    <property type="entry name" value="PROTEIN MAIN-LIKE 2"/>
    <property type="match status" value="1"/>
</dbReference>
<sequence>MSGGRINVEEYLNRLDEIHIVAHLLYKSIRVLTPYGTFVDVFTDVPAGHVRTTKFNIKLKWLRTHLQQIPLDLPDNALIQYACCYILYLLGGVLLPDKANNMVYIRYLPLLADFDAISTYS</sequence>
<evidence type="ECO:0000313" key="3">
    <source>
        <dbReference type="Proteomes" id="UP000289738"/>
    </source>
</evidence>
<feature type="transmembrane region" description="Helical" evidence="1">
    <location>
        <begin position="78"/>
        <end position="96"/>
    </location>
</feature>
<evidence type="ECO:0008006" key="4">
    <source>
        <dbReference type="Google" id="ProtNLM"/>
    </source>
</evidence>
<evidence type="ECO:0000256" key="1">
    <source>
        <dbReference type="SAM" id="Phobius"/>
    </source>
</evidence>
<dbReference type="EMBL" id="SDMP01000009">
    <property type="protein sequence ID" value="RYR37426.1"/>
    <property type="molecule type" value="Genomic_DNA"/>
</dbReference>
<evidence type="ECO:0000313" key="2">
    <source>
        <dbReference type="EMBL" id="RYR37426.1"/>
    </source>
</evidence>
<protein>
    <recommendedName>
        <fullName evidence="4">Aminotransferase-like plant mobile domain-containing protein</fullName>
    </recommendedName>
</protein>
<dbReference type="Proteomes" id="UP000289738">
    <property type="component" value="Chromosome A09"/>
</dbReference>
<dbReference type="PANTHER" id="PTHR46033:SF8">
    <property type="entry name" value="PROTEIN MAINTENANCE OF MERISTEMS-LIKE"/>
    <property type="match status" value="1"/>
</dbReference>
<accession>A0A445BFJ6</accession>
<proteinExistence type="predicted"/>
<dbReference type="InterPro" id="IPR044824">
    <property type="entry name" value="MAIN-like"/>
</dbReference>
<name>A0A445BFJ6_ARAHY</name>
<organism evidence="2 3">
    <name type="scientific">Arachis hypogaea</name>
    <name type="common">Peanut</name>
    <dbReference type="NCBI Taxonomy" id="3818"/>
    <lineage>
        <taxon>Eukaryota</taxon>
        <taxon>Viridiplantae</taxon>
        <taxon>Streptophyta</taxon>
        <taxon>Embryophyta</taxon>
        <taxon>Tracheophyta</taxon>
        <taxon>Spermatophyta</taxon>
        <taxon>Magnoliopsida</taxon>
        <taxon>eudicotyledons</taxon>
        <taxon>Gunneridae</taxon>
        <taxon>Pentapetalae</taxon>
        <taxon>rosids</taxon>
        <taxon>fabids</taxon>
        <taxon>Fabales</taxon>
        <taxon>Fabaceae</taxon>
        <taxon>Papilionoideae</taxon>
        <taxon>50 kb inversion clade</taxon>
        <taxon>dalbergioids sensu lato</taxon>
        <taxon>Dalbergieae</taxon>
        <taxon>Pterocarpus clade</taxon>
        <taxon>Arachis</taxon>
    </lineage>
</organism>
<dbReference type="AlphaFoldDB" id="A0A445BFJ6"/>
<keyword evidence="1" id="KW-0812">Transmembrane</keyword>
<keyword evidence="3" id="KW-1185">Reference proteome</keyword>